<evidence type="ECO:0000256" key="2">
    <source>
        <dbReference type="SAM" id="SignalP"/>
    </source>
</evidence>
<evidence type="ECO:0000313" key="5">
    <source>
        <dbReference type="Proteomes" id="UP000015101"/>
    </source>
</evidence>
<protein>
    <submittedName>
        <fullName evidence="3 4">Uncharacterized protein</fullName>
    </submittedName>
</protein>
<feature type="region of interest" description="Disordered" evidence="1">
    <location>
        <begin position="106"/>
        <end position="135"/>
    </location>
</feature>
<sequence length="277" mass="32447">MYLVLLFKICFNCKEASLFCIGQNVCLRQNRVILPRHNRTCGMSTTLTLTSNKQAFSCDGTPGNKNACGRRYLPEVGQTTLPLFIKSINFDSTFVGNYDQSCTQQYQNQLQSPEHQQPSSSLENQHSSHKPSQHHLLQQNDQLNQNIDRHFMYQQRKQQNKLINNYHHYQHKQQHYHEFQHPFNYITLEGSYYVAYLKVAQCQPARATRTWGHEPKIRTNPHSSENSKIIIADPMQSNIVDDVITAFHYYAKTTSIQHVVYFQVWRPQKKTTNKRLL</sequence>
<evidence type="ECO:0000313" key="4">
    <source>
        <dbReference type="EnsemblMetazoa" id="HelroP182792"/>
    </source>
</evidence>
<evidence type="ECO:0000256" key="1">
    <source>
        <dbReference type="SAM" id="MobiDB-lite"/>
    </source>
</evidence>
<evidence type="ECO:0000313" key="3">
    <source>
        <dbReference type="EMBL" id="ESN90098.1"/>
    </source>
</evidence>
<dbReference type="EMBL" id="KB097773">
    <property type="protein sequence ID" value="ESN90098.1"/>
    <property type="molecule type" value="Genomic_DNA"/>
</dbReference>
<gene>
    <name evidence="4" type="primary">20208709</name>
    <name evidence="3" type="ORF">HELRODRAFT_182792</name>
</gene>
<dbReference type="Proteomes" id="UP000015101">
    <property type="component" value="Unassembled WGS sequence"/>
</dbReference>
<keyword evidence="5" id="KW-1185">Reference proteome</keyword>
<dbReference type="AlphaFoldDB" id="T1FIR0"/>
<dbReference type="InParanoid" id="T1FIR0"/>
<dbReference type="RefSeq" id="XP_009031768.1">
    <property type="nucleotide sequence ID" value="XM_009033520.1"/>
</dbReference>
<accession>T1FIR0</accession>
<feature type="compositionally biased region" description="Polar residues" evidence="1">
    <location>
        <begin position="106"/>
        <end position="125"/>
    </location>
</feature>
<organism evidence="4 5">
    <name type="scientific">Helobdella robusta</name>
    <name type="common">Californian leech</name>
    <dbReference type="NCBI Taxonomy" id="6412"/>
    <lineage>
        <taxon>Eukaryota</taxon>
        <taxon>Metazoa</taxon>
        <taxon>Spiralia</taxon>
        <taxon>Lophotrochozoa</taxon>
        <taxon>Annelida</taxon>
        <taxon>Clitellata</taxon>
        <taxon>Hirudinea</taxon>
        <taxon>Rhynchobdellida</taxon>
        <taxon>Glossiphoniidae</taxon>
        <taxon>Helobdella</taxon>
    </lineage>
</organism>
<reference evidence="5" key="1">
    <citation type="submission" date="2012-12" db="EMBL/GenBank/DDBJ databases">
        <authorList>
            <person name="Hellsten U."/>
            <person name="Grimwood J."/>
            <person name="Chapman J.A."/>
            <person name="Shapiro H."/>
            <person name="Aerts A."/>
            <person name="Otillar R.P."/>
            <person name="Terry A.Y."/>
            <person name="Boore J.L."/>
            <person name="Simakov O."/>
            <person name="Marletaz F."/>
            <person name="Cho S.-J."/>
            <person name="Edsinger-Gonzales E."/>
            <person name="Havlak P."/>
            <person name="Kuo D.-H."/>
            <person name="Larsson T."/>
            <person name="Lv J."/>
            <person name="Arendt D."/>
            <person name="Savage R."/>
            <person name="Osoegawa K."/>
            <person name="de Jong P."/>
            <person name="Lindberg D.R."/>
            <person name="Seaver E.C."/>
            <person name="Weisblat D.A."/>
            <person name="Putnam N.H."/>
            <person name="Grigoriev I.V."/>
            <person name="Rokhsar D.S."/>
        </authorList>
    </citation>
    <scope>NUCLEOTIDE SEQUENCE</scope>
</reference>
<reference evidence="4" key="3">
    <citation type="submission" date="2015-06" db="UniProtKB">
        <authorList>
            <consortium name="EnsemblMetazoa"/>
        </authorList>
    </citation>
    <scope>IDENTIFICATION</scope>
</reference>
<dbReference type="KEGG" id="hro:HELRODRAFT_182792"/>
<dbReference type="EnsemblMetazoa" id="HelroT182792">
    <property type="protein sequence ID" value="HelroP182792"/>
    <property type="gene ID" value="HelroG182792"/>
</dbReference>
<reference evidence="3 5" key="2">
    <citation type="journal article" date="2013" name="Nature">
        <title>Insights into bilaterian evolution from three spiralian genomes.</title>
        <authorList>
            <person name="Simakov O."/>
            <person name="Marletaz F."/>
            <person name="Cho S.J."/>
            <person name="Edsinger-Gonzales E."/>
            <person name="Havlak P."/>
            <person name="Hellsten U."/>
            <person name="Kuo D.H."/>
            <person name="Larsson T."/>
            <person name="Lv J."/>
            <person name="Arendt D."/>
            <person name="Savage R."/>
            <person name="Osoegawa K."/>
            <person name="de Jong P."/>
            <person name="Grimwood J."/>
            <person name="Chapman J.A."/>
            <person name="Shapiro H."/>
            <person name="Aerts A."/>
            <person name="Otillar R.P."/>
            <person name="Terry A.Y."/>
            <person name="Boore J.L."/>
            <person name="Grigoriev I.V."/>
            <person name="Lindberg D.R."/>
            <person name="Seaver E.C."/>
            <person name="Weisblat D.A."/>
            <person name="Putnam N.H."/>
            <person name="Rokhsar D.S."/>
        </authorList>
    </citation>
    <scope>NUCLEOTIDE SEQUENCE</scope>
</reference>
<dbReference type="GeneID" id="20208709"/>
<feature type="signal peptide" evidence="2">
    <location>
        <begin position="1"/>
        <end position="16"/>
    </location>
</feature>
<feature type="chain" id="PRO_5010980669" evidence="2">
    <location>
        <begin position="17"/>
        <end position="277"/>
    </location>
</feature>
<dbReference type="EMBL" id="AMQM01008415">
    <property type="status" value="NOT_ANNOTATED_CDS"/>
    <property type="molecule type" value="Genomic_DNA"/>
</dbReference>
<proteinExistence type="predicted"/>
<dbReference type="CTD" id="20208709"/>
<name>T1FIR0_HELRO</name>
<dbReference type="HOGENOM" id="CLU_1005703_0_0_1"/>
<keyword evidence="2" id="KW-0732">Signal</keyword>